<keyword evidence="7" id="KW-0732">Signal</keyword>
<keyword evidence="6" id="KW-0326">Glycosidase</keyword>
<dbReference type="InterPro" id="IPR008597">
    <property type="entry name" value="Invert_lysozyme"/>
</dbReference>
<evidence type="ECO:0000256" key="6">
    <source>
        <dbReference type="ARBA" id="ARBA00023295"/>
    </source>
</evidence>
<dbReference type="InterPro" id="IPR018247">
    <property type="entry name" value="EF_Hand_1_Ca_BS"/>
</dbReference>
<sequence>MRTTYFTLVVILAVAVQEHASQQLPVTQACLGCICEAISNCNVTSGCSGEVCGPFRITWAYWADAGKPTVKGVSPEDNNAYGSCATDTYCSALAVQGYMNKFQQDCNGDGKIDCDDYASIHTHGGYGCKGTNLPQPFGNRYYQCKEIVGRRPE</sequence>
<keyword evidence="3" id="KW-0929">Antimicrobial</keyword>
<dbReference type="PROSITE" id="PS00018">
    <property type="entry name" value="EF_HAND_1"/>
    <property type="match status" value="1"/>
</dbReference>
<name>A0ABM5IRI4_DIAVI</name>
<dbReference type="GeneID" id="114333901"/>
<keyword evidence="9" id="KW-1185">Reference proteome</keyword>
<comment type="catalytic activity">
    <reaction evidence="1">
        <text>Hydrolysis of (1-&gt;4)-beta-linkages between N-acetylmuramic acid and N-acetyl-D-glucosamine residues in a peptidoglycan and between N-acetyl-D-glucosamine residues in chitodextrins.</text>
        <dbReference type="EC" id="3.2.1.17"/>
    </reaction>
</comment>
<dbReference type="CDD" id="cd16890">
    <property type="entry name" value="lyz_i"/>
    <property type="match status" value="1"/>
</dbReference>
<evidence type="ECO:0000313" key="9">
    <source>
        <dbReference type="Proteomes" id="UP001652700"/>
    </source>
</evidence>
<protein>
    <recommendedName>
        <fullName evidence="2">lysozyme</fullName>
        <ecNumber evidence="2">3.2.1.17</ecNumber>
    </recommendedName>
</protein>
<accession>A0ABM5IRI4</accession>
<dbReference type="RefSeq" id="XP_028139698.2">
    <property type="nucleotide sequence ID" value="XM_028283897.2"/>
</dbReference>
<evidence type="ECO:0000313" key="8">
    <source>
        <dbReference type="EnsemblMetazoa" id="XP_028139698.2"/>
    </source>
</evidence>
<keyword evidence="4" id="KW-0081">Bacteriolytic enzyme</keyword>
<evidence type="ECO:0000256" key="4">
    <source>
        <dbReference type="ARBA" id="ARBA00022638"/>
    </source>
</evidence>
<dbReference type="PANTHER" id="PTHR11195:SF22">
    <property type="entry name" value="LYSOZYME"/>
    <property type="match status" value="1"/>
</dbReference>
<evidence type="ECO:0000256" key="1">
    <source>
        <dbReference type="ARBA" id="ARBA00000632"/>
    </source>
</evidence>
<dbReference type="PROSITE" id="PS51909">
    <property type="entry name" value="LYSOZYME_I"/>
    <property type="match status" value="1"/>
</dbReference>
<keyword evidence="5" id="KW-0378">Hydrolase</keyword>
<feature type="signal peptide" evidence="7">
    <location>
        <begin position="1"/>
        <end position="21"/>
    </location>
</feature>
<evidence type="ECO:0000256" key="3">
    <source>
        <dbReference type="ARBA" id="ARBA00022529"/>
    </source>
</evidence>
<dbReference type="Pfam" id="PF05497">
    <property type="entry name" value="Destabilase"/>
    <property type="match status" value="1"/>
</dbReference>
<dbReference type="PANTHER" id="PTHR11195">
    <property type="entry name" value="DESTABILASE-RELATED"/>
    <property type="match status" value="1"/>
</dbReference>
<dbReference type="EC" id="3.2.1.17" evidence="2"/>
<dbReference type="Proteomes" id="UP001652700">
    <property type="component" value="Unplaced"/>
</dbReference>
<proteinExistence type="predicted"/>
<reference evidence="8" key="1">
    <citation type="submission" date="2025-05" db="UniProtKB">
        <authorList>
            <consortium name="EnsemblMetazoa"/>
        </authorList>
    </citation>
    <scope>IDENTIFICATION</scope>
</reference>
<feature type="chain" id="PRO_5047002419" description="lysozyme" evidence="7">
    <location>
        <begin position="22"/>
        <end position="153"/>
    </location>
</feature>
<evidence type="ECO:0000256" key="2">
    <source>
        <dbReference type="ARBA" id="ARBA00012732"/>
    </source>
</evidence>
<evidence type="ECO:0000256" key="5">
    <source>
        <dbReference type="ARBA" id="ARBA00022801"/>
    </source>
</evidence>
<organism evidence="8 9">
    <name type="scientific">Diabrotica virgifera virgifera</name>
    <name type="common">western corn rootworm</name>
    <dbReference type="NCBI Taxonomy" id="50390"/>
    <lineage>
        <taxon>Eukaryota</taxon>
        <taxon>Metazoa</taxon>
        <taxon>Ecdysozoa</taxon>
        <taxon>Arthropoda</taxon>
        <taxon>Hexapoda</taxon>
        <taxon>Insecta</taxon>
        <taxon>Pterygota</taxon>
        <taxon>Neoptera</taxon>
        <taxon>Endopterygota</taxon>
        <taxon>Coleoptera</taxon>
        <taxon>Polyphaga</taxon>
        <taxon>Cucujiformia</taxon>
        <taxon>Chrysomeloidea</taxon>
        <taxon>Chrysomelidae</taxon>
        <taxon>Galerucinae</taxon>
        <taxon>Diabroticina</taxon>
        <taxon>Diabroticites</taxon>
        <taxon>Diabrotica</taxon>
    </lineage>
</organism>
<dbReference type="EnsemblMetazoa" id="XM_028283897.2">
    <property type="protein sequence ID" value="XP_028139698.2"/>
    <property type="gene ID" value="LOC114333901"/>
</dbReference>
<dbReference type="PROSITE" id="PS51257">
    <property type="entry name" value="PROKAR_LIPOPROTEIN"/>
    <property type="match status" value="1"/>
</dbReference>
<evidence type="ECO:0000256" key="7">
    <source>
        <dbReference type="SAM" id="SignalP"/>
    </source>
</evidence>
<dbReference type="Gene3D" id="1.10.530.10">
    <property type="match status" value="1"/>
</dbReference>